<feature type="transmembrane region" description="Helical" evidence="8">
    <location>
        <begin position="161"/>
        <end position="180"/>
    </location>
</feature>
<keyword evidence="3" id="KW-1003">Cell membrane</keyword>
<dbReference type="OrthoDB" id="9816041at2"/>
<feature type="transmembrane region" description="Helical" evidence="8">
    <location>
        <begin position="431"/>
        <end position="448"/>
    </location>
</feature>
<dbReference type="PANTHER" id="PTHR42718">
    <property type="entry name" value="MAJOR FACILITATOR SUPERFAMILY MULTIDRUG TRANSPORTER MFSC"/>
    <property type="match status" value="1"/>
</dbReference>
<dbReference type="STRING" id="616990.IV54_GL000810"/>
<evidence type="ECO:0000256" key="1">
    <source>
        <dbReference type="ARBA" id="ARBA00004651"/>
    </source>
</evidence>
<dbReference type="InterPro" id="IPR020846">
    <property type="entry name" value="MFS_dom"/>
</dbReference>
<feature type="transmembrane region" description="Helical" evidence="8">
    <location>
        <begin position="350"/>
        <end position="376"/>
    </location>
</feature>
<dbReference type="RefSeq" id="WP_083488468.1">
    <property type="nucleotide sequence ID" value="NZ_JQCA01000024.1"/>
</dbReference>
<dbReference type="PATRIC" id="fig|616990.3.peg.883"/>
<dbReference type="Pfam" id="PF07690">
    <property type="entry name" value="MFS_1"/>
    <property type="match status" value="1"/>
</dbReference>
<feature type="transmembrane region" description="Helical" evidence="8">
    <location>
        <begin position="77"/>
        <end position="97"/>
    </location>
</feature>
<feature type="transmembrane region" description="Helical" evidence="8">
    <location>
        <begin position="397"/>
        <end position="419"/>
    </location>
</feature>
<keyword evidence="2" id="KW-0813">Transport</keyword>
<organism evidence="10 11">
    <name type="scientific">Levilactobacillus paucivorans</name>
    <dbReference type="NCBI Taxonomy" id="616990"/>
    <lineage>
        <taxon>Bacteria</taxon>
        <taxon>Bacillati</taxon>
        <taxon>Bacillota</taxon>
        <taxon>Bacilli</taxon>
        <taxon>Lactobacillales</taxon>
        <taxon>Lactobacillaceae</taxon>
        <taxon>Levilactobacillus</taxon>
    </lineage>
</organism>
<keyword evidence="6 8" id="KW-0472">Membrane</keyword>
<evidence type="ECO:0000256" key="6">
    <source>
        <dbReference type="ARBA" id="ARBA00023136"/>
    </source>
</evidence>
<protein>
    <submittedName>
        <fullName evidence="10">EmrB QacA subfamily drug resistance transporter</fullName>
    </submittedName>
</protein>
<feature type="transmembrane region" description="Helical" evidence="8">
    <location>
        <begin position="134"/>
        <end position="155"/>
    </location>
</feature>
<feature type="region of interest" description="Disordered" evidence="7">
    <location>
        <begin position="465"/>
        <end position="485"/>
    </location>
</feature>
<dbReference type="Gene3D" id="1.20.1720.10">
    <property type="entry name" value="Multidrug resistance protein D"/>
    <property type="match status" value="1"/>
</dbReference>
<evidence type="ECO:0000256" key="8">
    <source>
        <dbReference type="SAM" id="Phobius"/>
    </source>
</evidence>
<dbReference type="Gene3D" id="1.20.1250.20">
    <property type="entry name" value="MFS general substrate transporter like domains"/>
    <property type="match status" value="1"/>
</dbReference>
<feature type="transmembrane region" description="Helical" evidence="8">
    <location>
        <begin position="293"/>
        <end position="314"/>
    </location>
</feature>
<feature type="domain" description="Major facilitator superfamily (MFS) profile" evidence="9">
    <location>
        <begin position="7"/>
        <end position="453"/>
    </location>
</feature>
<evidence type="ECO:0000256" key="7">
    <source>
        <dbReference type="SAM" id="MobiDB-lite"/>
    </source>
</evidence>
<dbReference type="InterPro" id="IPR004638">
    <property type="entry name" value="EmrB-like"/>
</dbReference>
<feature type="transmembrane region" description="Helical" evidence="8">
    <location>
        <begin position="45"/>
        <end position="65"/>
    </location>
</feature>
<keyword evidence="5 8" id="KW-1133">Transmembrane helix</keyword>
<feature type="transmembrane region" description="Helical" evidence="8">
    <location>
        <begin position="260"/>
        <end position="281"/>
    </location>
</feature>
<evidence type="ECO:0000256" key="2">
    <source>
        <dbReference type="ARBA" id="ARBA00022448"/>
    </source>
</evidence>
<dbReference type="GO" id="GO:0022857">
    <property type="term" value="F:transmembrane transporter activity"/>
    <property type="evidence" value="ECO:0007669"/>
    <property type="project" value="InterPro"/>
</dbReference>
<evidence type="ECO:0000313" key="11">
    <source>
        <dbReference type="Proteomes" id="UP000051906"/>
    </source>
</evidence>
<keyword evidence="11" id="KW-1185">Reference proteome</keyword>
<dbReference type="PROSITE" id="PS50850">
    <property type="entry name" value="MFS"/>
    <property type="match status" value="1"/>
</dbReference>
<comment type="subcellular location">
    <subcellularLocation>
        <location evidence="1">Cell membrane</location>
        <topology evidence="1">Multi-pass membrane protein</topology>
    </subcellularLocation>
</comment>
<dbReference type="CDD" id="cd17503">
    <property type="entry name" value="MFS_LmrB_MDR_like"/>
    <property type="match status" value="1"/>
</dbReference>
<dbReference type="PRINTS" id="PR01036">
    <property type="entry name" value="TCRTETB"/>
</dbReference>
<feature type="transmembrane region" description="Helical" evidence="8">
    <location>
        <begin position="103"/>
        <end position="122"/>
    </location>
</feature>
<dbReference type="InterPro" id="IPR036259">
    <property type="entry name" value="MFS_trans_sf"/>
</dbReference>
<gene>
    <name evidence="10" type="ORF">IV54_GL000810</name>
</gene>
<dbReference type="SUPFAM" id="SSF103473">
    <property type="entry name" value="MFS general substrate transporter"/>
    <property type="match status" value="1"/>
</dbReference>
<evidence type="ECO:0000256" key="4">
    <source>
        <dbReference type="ARBA" id="ARBA00022692"/>
    </source>
</evidence>
<dbReference type="Proteomes" id="UP000051906">
    <property type="component" value="Unassembled WGS sequence"/>
</dbReference>
<accession>A0A0R2LT67</accession>
<dbReference type="InterPro" id="IPR011701">
    <property type="entry name" value="MFS"/>
</dbReference>
<feature type="transmembrane region" description="Helical" evidence="8">
    <location>
        <begin position="218"/>
        <end position="239"/>
    </location>
</feature>
<evidence type="ECO:0000313" key="10">
    <source>
        <dbReference type="EMBL" id="KRO04785.1"/>
    </source>
</evidence>
<proteinExistence type="predicted"/>
<dbReference type="PANTHER" id="PTHR42718:SF24">
    <property type="entry name" value="MAJOR FACILITATOR SUPERFAMILY (MFS) PROFILE DOMAIN-CONTAINING PROTEIN"/>
    <property type="match status" value="1"/>
</dbReference>
<dbReference type="NCBIfam" id="TIGR00711">
    <property type="entry name" value="efflux_EmrB"/>
    <property type="match status" value="1"/>
</dbReference>
<evidence type="ECO:0000256" key="3">
    <source>
        <dbReference type="ARBA" id="ARBA00022475"/>
    </source>
</evidence>
<name>A0A0R2LT67_9LACO</name>
<reference evidence="10 11" key="1">
    <citation type="journal article" date="2015" name="Genome Announc.">
        <title>Expanding the biotechnology potential of lactobacilli through comparative genomics of 213 strains and associated genera.</title>
        <authorList>
            <person name="Sun Z."/>
            <person name="Harris H.M."/>
            <person name="McCann A."/>
            <person name="Guo C."/>
            <person name="Argimon S."/>
            <person name="Zhang W."/>
            <person name="Yang X."/>
            <person name="Jeffery I.B."/>
            <person name="Cooney J.C."/>
            <person name="Kagawa T.F."/>
            <person name="Liu W."/>
            <person name="Song Y."/>
            <person name="Salvetti E."/>
            <person name="Wrobel A."/>
            <person name="Rasinkangas P."/>
            <person name="Parkhill J."/>
            <person name="Rea M.C."/>
            <person name="O'Sullivan O."/>
            <person name="Ritari J."/>
            <person name="Douillard F.P."/>
            <person name="Paul Ross R."/>
            <person name="Yang R."/>
            <person name="Briner A.E."/>
            <person name="Felis G.E."/>
            <person name="de Vos W.M."/>
            <person name="Barrangou R."/>
            <person name="Klaenhammer T.R."/>
            <person name="Caufield P.W."/>
            <person name="Cui Y."/>
            <person name="Zhang H."/>
            <person name="O'Toole P.W."/>
        </authorList>
    </citation>
    <scope>NUCLEOTIDE SEQUENCE [LARGE SCALE GENOMIC DNA]</scope>
    <source>
        <strain evidence="10 11">DSM 22467</strain>
    </source>
</reference>
<comment type="caution">
    <text evidence="10">The sequence shown here is derived from an EMBL/GenBank/DDBJ whole genome shotgun (WGS) entry which is preliminary data.</text>
</comment>
<feature type="transmembrane region" description="Helical" evidence="8">
    <location>
        <begin position="192"/>
        <end position="212"/>
    </location>
</feature>
<keyword evidence="4 8" id="KW-0812">Transmembrane</keyword>
<evidence type="ECO:0000259" key="9">
    <source>
        <dbReference type="PROSITE" id="PS50850"/>
    </source>
</evidence>
<dbReference type="EMBL" id="JQCA01000024">
    <property type="protein sequence ID" value="KRO04785.1"/>
    <property type="molecule type" value="Genomic_DNA"/>
</dbReference>
<dbReference type="GO" id="GO:0005886">
    <property type="term" value="C:plasma membrane"/>
    <property type="evidence" value="ECO:0007669"/>
    <property type="project" value="UniProtKB-SubCell"/>
</dbReference>
<sequence>MNKNRFSFALIMVGAFLSVLNQTLMSTALPGIMRAFHITTAQGQWLNNGYLLINALMIPTTAYLIKRFTTRQLYLTASLIFIVGSLIGAIATVYPVLIVGRMIQALGAGIVIPLVNVVVMMSTKPTERGAAMGVVGLALNLAPVLGPTVSGVILVKLSWRYLFGLTLPLMLLDALLAWRFLKDVGEQRQQPLDRKGLVLSGLGLALALYSFSNVGETAFLSFKGIVPLVVGAVLLAWFVKCQWTRDYPLLNLHVFRYRQFNLPLIINMLLMVTMYGNSVIIPVLVQNVFHRSAVISGLTLLPGSVLTAIISPLSGRFYDRYNFRRMVISGLCIDMTGSLLLSSTGPGASIGFVILGQTIRQLGLVLVLIPIQTHAWSMLPTPMIPDGVAVYNTLRQVAASFGTALLVAIISITASGQFHWSMNSQLVGIKFSYLSSTLMVGICVILGLQLHKSYAEPIATEHYATPDPSEKKVTPGVRGLTSHFK</sequence>
<evidence type="ECO:0000256" key="5">
    <source>
        <dbReference type="ARBA" id="ARBA00022989"/>
    </source>
</evidence>
<dbReference type="AlphaFoldDB" id="A0A0R2LT67"/>